<dbReference type="EMBL" id="CP003587">
    <property type="protein sequence ID" value="AGY57438.1"/>
    <property type="molecule type" value="Genomic_DNA"/>
</dbReference>
<name>U5QF03_GLOK1</name>
<organism evidence="1 2">
    <name type="scientific">Gloeobacter kilaueensis (strain ATCC BAA-2537 / CCAP 1431/1 / ULC 316 / JS1)</name>
    <dbReference type="NCBI Taxonomy" id="1183438"/>
    <lineage>
        <taxon>Bacteria</taxon>
        <taxon>Bacillati</taxon>
        <taxon>Cyanobacteriota</taxon>
        <taxon>Cyanophyceae</taxon>
        <taxon>Gloeobacterales</taxon>
        <taxon>Gloeobacteraceae</taxon>
        <taxon>Gloeobacter</taxon>
    </lineage>
</organism>
<evidence type="ECO:0000313" key="2">
    <source>
        <dbReference type="Proteomes" id="UP000017396"/>
    </source>
</evidence>
<sequence length="59" mass="6980">MPAAQQRWLHILLTKQAEETLTQSEKQVLQKLHRLYTQGTIRKSEALAELKRRELQQPN</sequence>
<dbReference type="HOGENOM" id="CLU_2954009_0_0_3"/>
<keyword evidence="2" id="KW-1185">Reference proteome</keyword>
<accession>U5QF03</accession>
<evidence type="ECO:0000313" key="1">
    <source>
        <dbReference type="EMBL" id="AGY57438.1"/>
    </source>
</evidence>
<reference evidence="1 2" key="1">
    <citation type="journal article" date="2013" name="PLoS ONE">
        <title>Cultivation and Complete Genome Sequencing of Gloeobacter kilaueensis sp. nov., from a Lava Cave in Kilauea Caldera, Hawai'i.</title>
        <authorList>
            <person name="Saw J.H."/>
            <person name="Schatz M."/>
            <person name="Brown M.V."/>
            <person name="Kunkel D.D."/>
            <person name="Foster J.S."/>
            <person name="Shick H."/>
            <person name="Christensen S."/>
            <person name="Hou S."/>
            <person name="Wan X."/>
            <person name="Donachie S.P."/>
        </authorList>
    </citation>
    <scope>NUCLEOTIDE SEQUENCE [LARGE SCALE GENOMIC DNA]</scope>
    <source>
        <strain evidence="2">JS</strain>
    </source>
</reference>
<dbReference type="KEGG" id="glj:GKIL_1192"/>
<proteinExistence type="predicted"/>
<dbReference type="AlphaFoldDB" id="U5QF03"/>
<gene>
    <name evidence="1" type="ORF">GKIL_1192</name>
</gene>
<dbReference type="Proteomes" id="UP000017396">
    <property type="component" value="Chromosome"/>
</dbReference>
<protein>
    <submittedName>
        <fullName evidence="1">Uncharacterized protein</fullName>
    </submittedName>
</protein>